<dbReference type="GO" id="GO:0003824">
    <property type="term" value="F:catalytic activity"/>
    <property type="evidence" value="ECO:0007669"/>
    <property type="project" value="InterPro"/>
</dbReference>
<dbReference type="GO" id="GO:0030170">
    <property type="term" value="F:pyridoxal phosphate binding"/>
    <property type="evidence" value="ECO:0007669"/>
    <property type="project" value="InterPro"/>
</dbReference>
<dbReference type="PATRIC" id="fig|476652.3.peg.3262"/>
<dbReference type="InterPro" id="IPR052716">
    <property type="entry name" value="MOSC_domain"/>
</dbReference>
<dbReference type="Pfam" id="PF03473">
    <property type="entry name" value="MOSC"/>
    <property type="match status" value="1"/>
</dbReference>
<dbReference type="InterPro" id="IPR011037">
    <property type="entry name" value="Pyrv_Knase-like_insert_dom_sf"/>
</dbReference>
<proteinExistence type="predicted"/>
<keyword evidence="3" id="KW-1185">Reference proteome</keyword>
<dbReference type="PROSITE" id="PS51340">
    <property type="entry name" value="MOSC"/>
    <property type="match status" value="1"/>
</dbReference>
<dbReference type="Proteomes" id="UP000036356">
    <property type="component" value="Unassembled WGS sequence"/>
</dbReference>
<dbReference type="SUPFAM" id="SSF50800">
    <property type="entry name" value="PK beta-barrel domain-like"/>
    <property type="match status" value="1"/>
</dbReference>
<evidence type="ECO:0000259" key="1">
    <source>
        <dbReference type="PROSITE" id="PS51340"/>
    </source>
</evidence>
<dbReference type="InterPro" id="IPR005302">
    <property type="entry name" value="MoCF_Sase_C"/>
</dbReference>
<dbReference type="AlphaFoldDB" id="A0A0J1IK81"/>
<dbReference type="PANTHER" id="PTHR36930:SF1">
    <property type="entry name" value="MOSC DOMAIN-CONTAINING PROTEIN"/>
    <property type="match status" value="1"/>
</dbReference>
<dbReference type="STRING" id="476652.DEAC_c31030"/>
<dbReference type="Gene3D" id="2.40.33.20">
    <property type="entry name" value="PK beta-barrel domain-like"/>
    <property type="match status" value="1"/>
</dbReference>
<dbReference type="GO" id="GO:0030151">
    <property type="term" value="F:molybdenum ion binding"/>
    <property type="evidence" value="ECO:0007669"/>
    <property type="project" value="InterPro"/>
</dbReference>
<organism evidence="2 3">
    <name type="scientific">Desulfosporosinus acididurans</name>
    <dbReference type="NCBI Taxonomy" id="476652"/>
    <lineage>
        <taxon>Bacteria</taxon>
        <taxon>Bacillati</taxon>
        <taxon>Bacillota</taxon>
        <taxon>Clostridia</taxon>
        <taxon>Eubacteriales</taxon>
        <taxon>Desulfitobacteriaceae</taxon>
        <taxon>Desulfosporosinus</taxon>
    </lineage>
</organism>
<gene>
    <name evidence="2" type="ORF">DEAC_c31030</name>
</gene>
<dbReference type="EMBL" id="LDZY01000010">
    <property type="protein sequence ID" value="KLU65136.1"/>
    <property type="molecule type" value="Genomic_DNA"/>
</dbReference>
<accession>A0A0J1IK81</accession>
<protein>
    <submittedName>
        <fullName evidence="2">MOSC domain protein</fullName>
    </submittedName>
</protein>
<comment type="caution">
    <text evidence="2">The sequence shown here is derived from an EMBL/GenBank/DDBJ whole genome shotgun (WGS) entry which is preliminary data.</text>
</comment>
<evidence type="ECO:0000313" key="3">
    <source>
        <dbReference type="Proteomes" id="UP000036356"/>
    </source>
</evidence>
<dbReference type="PANTHER" id="PTHR36930">
    <property type="entry name" value="METAL-SULFUR CLUSTER BIOSYNTHESIS PROTEINS YUAD-RELATED"/>
    <property type="match status" value="1"/>
</dbReference>
<name>A0A0J1IK81_9FIRM</name>
<sequence length="148" mass="15872">MVMKVGKIVAVCVSERKGMRKKNIGEGILKVGFGLEGDAHGGNWHRMVSLLGMESIKTMQDKGLDVGPGDFAENLTTEGLELYSLPIGTKLKIGATSIGEVTQIGKECHSKCAIYHQAGDCVMPKEGIFIRLLEGGVVRVGDTIEVIE</sequence>
<feature type="domain" description="MOSC" evidence="1">
    <location>
        <begin position="21"/>
        <end position="147"/>
    </location>
</feature>
<evidence type="ECO:0000313" key="2">
    <source>
        <dbReference type="EMBL" id="KLU65136.1"/>
    </source>
</evidence>
<reference evidence="2 3" key="1">
    <citation type="submission" date="2015-06" db="EMBL/GenBank/DDBJ databases">
        <title>Draft genome of the moderately acidophilic sulfate reducer Candidatus Desulfosporosinus acididurans strain M1.</title>
        <authorList>
            <person name="Poehlein A."/>
            <person name="Petzsch P."/>
            <person name="Johnson B.D."/>
            <person name="Schloemann M."/>
            <person name="Daniel R."/>
            <person name="Muehling M."/>
        </authorList>
    </citation>
    <scope>NUCLEOTIDE SEQUENCE [LARGE SCALE GENOMIC DNA]</scope>
    <source>
        <strain evidence="2 3">M1</strain>
    </source>
</reference>